<reference evidence="1" key="1">
    <citation type="journal article" date="2020" name="New Phytol.">
        <title>Comparative genomics reveals dynamic genome evolution in host specialist ectomycorrhizal fungi.</title>
        <authorList>
            <person name="Lofgren L.A."/>
            <person name="Nguyen N.H."/>
            <person name="Vilgalys R."/>
            <person name="Ruytinx J."/>
            <person name="Liao H.L."/>
            <person name="Branco S."/>
            <person name="Kuo A."/>
            <person name="LaButti K."/>
            <person name="Lipzen A."/>
            <person name="Andreopoulos W."/>
            <person name="Pangilinan J."/>
            <person name="Riley R."/>
            <person name="Hundley H."/>
            <person name="Na H."/>
            <person name="Barry K."/>
            <person name="Grigoriev I.V."/>
            <person name="Stajich J.E."/>
            <person name="Kennedy P.G."/>
        </authorList>
    </citation>
    <scope>NUCLEOTIDE SEQUENCE</scope>
    <source>
        <strain evidence="1">MN1</strain>
    </source>
</reference>
<dbReference type="Proteomes" id="UP000807769">
    <property type="component" value="Unassembled WGS sequence"/>
</dbReference>
<evidence type="ECO:0000313" key="1">
    <source>
        <dbReference type="EMBL" id="KAG1824717.1"/>
    </source>
</evidence>
<sequence>MQETHGVLNSELAEKDFEVVWPQSNAQGSDSDAVVSRGLPIRRKSRLFETMVETSM</sequence>
<evidence type="ECO:0000313" key="2">
    <source>
        <dbReference type="Proteomes" id="UP000807769"/>
    </source>
</evidence>
<organism evidence="1 2">
    <name type="scientific">Suillus subaureus</name>
    <dbReference type="NCBI Taxonomy" id="48587"/>
    <lineage>
        <taxon>Eukaryota</taxon>
        <taxon>Fungi</taxon>
        <taxon>Dikarya</taxon>
        <taxon>Basidiomycota</taxon>
        <taxon>Agaricomycotina</taxon>
        <taxon>Agaricomycetes</taxon>
        <taxon>Agaricomycetidae</taxon>
        <taxon>Boletales</taxon>
        <taxon>Suillineae</taxon>
        <taxon>Suillaceae</taxon>
        <taxon>Suillus</taxon>
    </lineage>
</organism>
<name>A0A9P7ELJ3_9AGAM</name>
<gene>
    <name evidence="1" type="ORF">BJ212DRAFT_1322033</name>
</gene>
<dbReference type="AlphaFoldDB" id="A0A9P7ELJ3"/>
<dbReference type="RefSeq" id="XP_041198434.1">
    <property type="nucleotide sequence ID" value="XM_041334440.1"/>
</dbReference>
<proteinExistence type="predicted"/>
<protein>
    <submittedName>
        <fullName evidence="1">Uncharacterized protein</fullName>
    </submittedName>
</protein>
<accession>A0A9P7ELJ3</accession>
<comment type="caution">
    <text evidence="1">The sequence shown here is derived from an EMBL/GenBank/DDBJ whole genome shotgun (WGS) entry which is preliminary data.</text>
</comment>
<dbReference type="GeneID" id="64628457"/>
<keyword evidence="2" id="KW-1185">Reference proteome</keyword>
<dbReference type="EMBL" id="JABBWG010000003">
    <property type="protein sequence ID" value="KAG1824717.1"/>
    <property type="molecule type" value="Genomic_DNA"/>
</dbReference>